<evidence type="ECO:0000313" key="1">
    <source>
        <dbReference type="EMBL" id="KAJ1889712.1"/>
    </source>
</evidence>
<proteinExistence type="predicted"/>
<reference evidence="1" key="1">
    <citation type="submission" date="2022-07" db="EMBL/GenBank/DDBJ databases">
        <title>Phylogenomic reconstructions and comparative analyses of Kickxellomycotina fungi.</title>
        <authorList>
            <person name="Reynolds N.K."/>
            <person name="Stajich J.E."/>
            <person name="Barry K."/>
            <person name="Grigoriev I.V."/>
            <person name="Crous P."/>
            <person name="Smith M.E."/>
        </authorList>
    </citation>
    <scope>NUCLEOTIDE SEQUENCE</scope>
    <source>
        <strain evidence="1">Benny 63K</strain>
    </source>
</reference>
<accession>A0ACC1IFX6</accession>
<name>A0ACC1IFX6_9FUNG</name>
<gene>
    <name evidence="1" type="primary">rec14_2</name>
    <name evidence="1" type="ORF">LPJ66_007885</name>
</gene>
<organism evidence="1 2">
    <name type="scientific">Kickxella alabastrina</name>
    <dbReference type="NCBI Taxonomy" id="61397"/>
    <lineage>
        <taxon>Eukaryota</taxon>
        <taxon>Fungi</taxon>
        <taxon>Fungi incertae sedis</taxon>
        <taxon>Zoopagomycota</taxon>
        <taxon>Kickxellomycotina</taxon>
        <taxon>Kickxellomycetes</taxon>
        <taxon>Kickxellales</taxon>
        <taxon>Kickxellaceae</taxon>
        <taxon>Kickxella</taxon>
    </lineage>
</organism>
<dbReference type="EMBL" id="JANBPG010001489">
    <property type="protein sequence ID" value="KAJ1889712.1"/>
    <property type="molecule type" value="Genomic_DNA"/>
</dbReference>
<protein>
    <submittedName>
        <fullName evidence="1">Ski complex subunit Rec14</fullName>
    </submittedName>
</protein>
<keyword evidence="2" id="KW-1185">Reference proteome</keyword>
<evidence type="ECO:0000313" key="2">
    <source>
        <dbReference type="Proteomes" id="UP001150581"/>
    </source>
</evidence>
<dbReference type="Proteomes" id="UP001150581">
    <property type="component" value="Unassembled WGS sequence"/>
</dbReference>
<comment type="caution">
    <text evidence="1">The sequence shown here is derived from an EMBL/GenBank/DDBJ whole genome shotgun (WGS) entry which is preliminary data.</text>
</comment>
<sequence length="337" mass="36098">MSSALYTPGAAVEQAHDDDIWHCSWIPGKHHLVTAGSDEVVKIWDAQTGDCIGTLKDNDYAITSLDINAQGTRILTSSMDNKMRIWNIDDALSRPGGDGGAKKCKPALVVDSGPINAWKSRFVHQASGGEARSSNSSGGLKEILASSTDSGTIKLWSVSDGREIRELNTSRRSFMYALAVSPDGTKAACAGVGSHIYVFDIESGALSCTFSGHSDNVRSVSFSADSALLVTASDDKQVQLYDVRHGAAVTAFSGHHGWVLDAEIHPGGMYIASASLDTKVKIWDVGQRKCVETHGQHSSAAWSVAWQRSSDDVVTMKPMLASVGEDRSIHFYDPLLA</sequence>